<name>A0AA38CG99_TAXCH</name>
<sequence length="58" mass="6463">GTIYNFSTFIADEIVSCAKEGDRILFGNVLLTIVFSEIGVPDSSDKFMWEYPTEDPSP</sequence>
<gene>
    <name evidence="1" type="ORF">KI387_039646</name>
</gene>
<accession>A0AA38CG99</accession>
<reference evidence="1 2" key="1">
    <citation type="journal article" date="2021" name="Nat. Plants">
        <title>The Taxus genome provides insights into paclitaxel biosynthesis.</title>
        <authorList>
            <person name="Xiong X."/>
            <person name="Gou J."/>
            <person name="Liao Q."/>
            <person name="Li Y."/>
            <person name="Zhou Q."/>
            <person name="Bi G."/>
            <person name="Li C."/>
            <person name="Du R."/>
            <person name="Wang X."/>
            <person name="Sun T."/>
            <person name="Guo L."/>
            <person name="Liang H."/>
            <person name="Lu P."/>
            <person name="Wu Y."/>
            <person name="Zhang Z."/>
            <person name="Ro D.K."/>
            <person name="Shang Y."/>
            <person name="Huang S."/>
            <person name="Yan J."/>
        </authorList>
    </citation>
    <scope>NUCLEOTIDE SEQUENCE [LARGE SCALE GENOMIC DNA]</scope>
    <source>
        <strain evidence="1">Ta-2019</strain>
    </source>
</reference>
<feature type="non-terminal residue" evidence="1">
    <location>
        <position position="1"/>
    </location>
</feature>
<evidence type="ECO:0000313" key="1">
    <source>
        <dbReference type="EMBL" id="KAH9296058.1"/>
    </source>
</evidence>
<feature type="non-terminal residue" evidence="1">
    <location>
        <position position="58"/>
    </location>
</feature>
<dbReference type="Proteomes" id="UP000824469">
    <property type="component" value="Unassembled WGS sequence"/>
</dbReference>
<keyword evidence="2" id="KW-1185">Reference proteome</keyword>
<proteinExistence type="predicted"/>
<organism evidence="1 2">
    <name type="scientific">Taxus chinensis</name>
    <name type="common">Chinese yew</name>
    <name type="synonym">Taxus wallichiana var. chinensis</name>
    <dbReference type="NCBI Taxonomy" id="29808"/>
    <lineage>
        <taxon>Eukaryota</taxon>
        <taxon>Viridiplantae</taxon>
        <taxon>Streptophyta</taxon>
        <taxon>Embryophyta</taxon>
        <taxon>Tracheophyta</taxon>
        <taxon>Spermatophyta</taxon>
        <taxon>Pinopsida</taxon>
        <taxon>Pinidae</taxon>
        <taxon>Conifers II</taxon>
        <taxon>Cupressales</taxon>
        <taxon>Taxaceae</taxon>
        <taxon>Taxus</taxon>
    </lineage>
</organism>
<evidence type="ECO:0000313" key="2">
    <source>
        <dbReference type="Proteomes" id="UP000824469"/>
    </source>
</evidence>
<dbReference type="EMBL" id="JAHRHJ020000011">
    <property type="protein sequence ID" value="KAH9296058.1"/>
    <property type="molecule type" value="Genomic_DNA"/>
</dbReference>
<comment type="caution">
    <text evidence="1">The sequence shown here is derived from an EMBL/GenBank/DDBJ whole genome shotgun (WGS) entry which is preliminary data.</text>
</comment>
<protein>
    <submittedName>
        <fullName evidence="1">Uncharacterized protein</fullName>
    </submittedName>
</protein>
<dbReference type="AlphaFoldDB" id="A0AA38CG99"/>